<sequence>MRWWWAGAIGAARKTLDSSSASNSNTSIPPPQSIALVIGATGIVGTSLLDILPLADTPGGPWKLYAVSRRPLVSDNPKVHPVQCDISDSAQTLERLSPLSDVTHIFYVALAQCPTEAENIAANSAMLRNVLNSVIPNAPNLQHICLQTGRNHYSGAFEFAGKVKPHDPPFYEEMLRLNSPNFYYNMEDILLEEVEKRDGVRCHGSVHRPTIIFGFSTRAAMNIVQGVCVYAAICKNGGKALRWPGSRVTWEGFSDASDADLVAEHQIWAAVDPYAKDEAFNCSNGDVFTWKQLWKALAEQFELEWVGYEGEDKSFSLEKEMRGKEAVWKELVRENELVDTKLEEVGNWWFLDLVLGAEIEHLDSMNKSKEHGFLGFRNTLNSFNSWVDKMKAFKIVP</sequence>
<dbReference type="EMBL" id="KR817908">
    <property type="protein sequence ID" value="ALB78113.1"/>
    <property type="molecule type" value="mRNA"/>
</dbReference>
<dbReference type="PANTHER" id="PTHR32487">
    <property type="entry name" value="3-OXO-DELTA(4,5)-STEROID 5-BETA-REDUCTASE"/>
    <property type="match status" value="1"/>
</dbReference>
<accession>A0A0M4BW04</accession>
<feature type="domain" description="PRISE-like Rossmann-fold" evidence="1">
    <location>
        <begin position="35"/>
        <end position="397"/>
    </location>
</feature>
<protein>
    <submittedName>
        <fullName evidence="2">Putative progesterone 5-beta-reductase</fullName>
        <ecNumber evidence="2">1.3.99.6</ecNumber>
    </submittedName>
</protein>
<name>A0A0M4BW04_ALLUR</name>
<evidence type="ECO:0000259" key="1">
    <source>
        <dbReference type="Pfam" id="PF22917"/>
    </source>
</evidence>
<dbReference type="EC" id="1.3.99.6" evidence="2"/>
<dbReference type="Pfam" id="PF22917">
    <property type="entry name" value="PRISE"/>
    <property type="match status" value="1"/>
</dbReference>
<dbReference type="PANTHER" id="PTHR32487:SF0">
    <property type="entry name" value="3-OXO-DELTA(4,5)-STEROID 5-BETA-REDUCTASE"/>
    <property type="match status" value="1"/>
</dbReference>
<dbReference type="GO" id="GO:0047568">
    <property type="term" value="F:3-oxo-5-beta-steroid 4-dehydrogenase activity"/>
    <property type="evidence" value="ECO:0007669"/>
    <property type="project" value="UniProtKB-EC"/>
</dbReference>
<reference evidence="2" key="1">
    <citation type="submission" date="2015-05" db="EMBL/GenBank/DDBJ databases">
        <title>Progesterone 5-beta-reductases.</title>
        <authorList>
            <person name="Fischer G."/>
            <person name="Mueller-Uri F."/>
            <person name="Kreis W."/>
        </authorList>
    </citation>
    <scope>NUCLEOTIDE SEQUENCE</scope>
    <source>
        <tissue evidence="2">Mature leaf</tissue>
    </source>
</reference>
<dbReference type="SUPFAM" id="SSF51735">
    <property type="entry name" value="NAD(P)-binding Rossmann-fold domains"/>
    <property type="match status" value="1"/>
</dbReference>
<dbReference type="AlphaFoldDB" id="A0A0M4BW04"/>
<dbReference type="Gene3D" id="3.40.50.720">
    <property type="entry name" value="NAD(P)-binding Rossmann-like Domain"/>
    <property type="match status" value="1"/>
</dbReference>
<dbReference type="InterPro" id="IPR036291">
    <property type="entry name" value="NAD(P)-bd_dom_sf"/>
</dbReference>
<dbReference type="InterPro" id="IPR055222">
    <property type="entry name" value="PRISE-like_Rossmann-fold"/>
</dbReference>
<dbReference type="CDD" id="cd08948">
    <property type="entry name" value="5beta-POR_like_SDR_a"/>
    <property type="match status" value="1"/>
</dbReference>
<organism evidence="2">
    <name type="scientific">Allium ursinum</name>
    <name type="common">Ramsons</name>
    <name type="synonym">Bear garlic</name>
    <dbReference type="NCBI Taxonomy" id="4684"/>
    <lineage>
        <taxon>Eukaryota</taxon>
        <taxon>Viridiplantae</taxon>
        <taxon>Streptophyta</taxon>
        <taxon>Embryophyta</taxon>
        <taxon>Tracheophyta</taxon>
        <taxon>Spermatophyta</taxon>
        <taxon>Magnoliopsida</taxon>
        <taxon>Liliopsida</taxon>
        <taxon>Asparagales</taxon>
        <taxon>Amaryllidaceae</taxon>
        <taxon>Allioideae</taxon>
        <taxon>Allieae</taxon>
        <taxon>Allium</taxon>
    </lineage>
</organism>
<evidence type="ECO:0000313" key="2">
    <source>
        <dbReference type="EMBL" id="ALB78113.1"/>
    </source>
</evidence>
<proteinExistence type="evidence at transcript level"/>
<keyword evidence="2" id="KW-0560">Oxidoreductase</keyword>